<dbReference type="GO" id="GO:0016618">
    <property type="term" value="F:hydroxypyruvate reductase [NAD(P)H] activity"/>
    <property type="evidence" value="ECO:0007669"/>
    <property type="project" value="UniProtKB-EC"/>
</dbReference>
<evidence type="ECO:0000256" key="2">
    <source>
        <dbReference type="ARBA" id="ARBA00023002"/>
    </source>
</evidence>
<dbReference type="InterPro" id="IPR006139">
    <property type="entry name" value="D-isomer_2_OHA_DH_cat_dom"/>
</dbReference>
<dbReference type="InterPro" id="IPR029753">
    <property type="entry name" value="D-isomer_DH_CS"/>
</dbReference>
<organism evidence="7 8">
    <name type="scientific">Polaromonas vacuolata</name>
    <dbReference type="NCBI Taxonomy" id="37448"/>
    <lineage>
        <taxon>Bacteria</taxon>
        <taxon>Pseudomonadati</taxon>
        <taxon>Pseudomonadota</taxon>
        <taxon>Betaproteobacteria</taxon>
        <taxon>Burkholderiales</taxon>
        <taxon>Comamonadaceae</taxon>
        <taxon>Polaromonas</taxon>
    </lineage>
</organism>
<dbReference type="Pfam" id="PF02826">
    <property type="entry name" value="2-Hacid_dh_C"/>
    <property type="match status" value="1"/>
</dbReference>
<evidence type="ECO:0000313" key="7">
    <source>
        <dbReference type="EMBL" id="QJC55355.1"/>
    </source>
</evidence>
<dbReference type="SUPFAM" id="SSF52283">
    <property type="entry name" value="Formate/glycerate dehydrogenase catalytic domain-like"/>
    <property type="match status" value="1"/>
</dbReference>
<gene>
    <name evidence="7" type="ORF">HC248_00633</name>
</gene>
<keyword evidence="2 4" id="KW-0560">Oxidoreductase</keyword>
<dbReference type="KEGG" id="pvac:HC248_00633"/>
<feature type="domain" description="D-isomer specific 2-hydroxyacid dehydrogenase catalytic" evidence="5">
    <location>
        <begin position="13"/>
        <end position="315"/>
    </location>
</feature>
<protein>
    <submittedName>
        <fullName evidence="7">Hydroxypyruvate reductase</fullName>
        <ecNumber evidence="7">1.1.1.81</ecNumber>
    </submittedName>
</protein>
<dbReference type="Gene3D" id="3.40.50.720">
    <property type="entry name" value="NAD(P)-binding Rossmann-like Domain"/>
    <property type="match status" value="2"/>
</dbReference>
<sequence length="324" mass="33979">MHMNFKVLVTATELATEGLVLLEQAGAKVIYMQEPESTHELSLILASQAVDAIIARTVTISAEAMAKSCTLKVISKHGVGFNNIDVAAATALGIPVFFTPGVNAASVAEMTIGLLLAAARRISWMDKEVHAGRWSRLQHGIELQGKTIGLVGLGQVGRRVALVCQALGMRVLAFSPSLKTSPLHGVELCASLAQLLQTSDVLSLHLPLTAQNKNLLGAAQFALMPRGAILINTARGELVNEVALAEALQTGQLFAAGIDTTVQEPLPDGSALRGLQNLVITPHVAASTPAALAGMASGAARNLLDFLRGQSMQHAACANRQVLR</sequence>
<keyword evidence="8" id="KW-1185">Reference proteome</keyword>
<dbReference type="PANTHER" id="PTHR42789">
    <property type="entry name" value="D-ISOMER SPECIFIC 2-HYDROXYACID DEHYDROGENASE FAMILY PROTEIN (AFU_ORTHOLOGUE AFUA_6G10090)"/>
    <property type="match status" value="1"/>
</dbReference>
<dbReference type="PANTHER" id="PTHR42789:SF1">
    <property type="entry name" value="D-ISOMER SPECIFIC 2-HYDROXYACID DEHYDROGENASE FAMILY PROTEIN (AFU_ORTHOLOGUE AFUA_6G10090)"/>
    <property type="match status" value="1"/>
</dbReference>
<dbReference type="Pfam" id="PF00389">
    <property type="entry name" value="2-Hacid_dh"/>
    <property type="match status" value="1"/>
</dbReference>
<dbReference type="GO" id="GO:0051287">
    <property type="term" value="F:NAD binding"/>
    <property type="evidence" value="ECO:0007669"/>
    <property type="project" value="InterPro"/>
</dbReference>
<dbReference type="FunFam" id="3.40.50.720:FF:000203">
    <property type="entry name" value="D-3-phosphoglycerate dehydrogenase (SerA)"/>
    <property type="match status" value="1"/>
</dbReference>
<evidence type="ECO:0000313" key="8">
    <source>
        <dbReference type="Proteomes" id="UP000502041"/>
    </source>
</evidence>
<dbReference type="SUPFAM" id="SSF51735">
    <property type="entry name" value="NAD(P)-binding Rossmann-fold domains"/>
    <property type="match status" value="1"/>
</dbReference>
<evidence type="ECO:0000256" key="1">
    <source>
        <dbReference type="ARBA" id="ARBA00005854"/>
    </source>
</evidence>
<feature type="domain" description="D-isomer specific 2-hydroxyacid dehydrogenase NAD-binding" evidence="6">
    <location>
        <begin position="112"/>
        <end position="285"/>
    </location>
</feature>
<accession>A0A6H2H674</accession>
<dbReference type="InterPro" id="IPR050857">
    <property type="entry name" value="D-2-hydroxyacid_DH"/>
</dbReference>
<dbReference type="PROSITE" id="PS00670">
    <property type="entry name" value="D_2_HYDROXYACID_DH_2"/>
    <property type="match status" value="1"/>
</dbReference>
<dbReference type="PROSITE" id="PS00671">
    <property type="entry name" value="D_2_HYDROXYACID_DH_3"/>
    <property type="match status" value="1"/>
</dbReference>
<comment type="similarity">
    <text evidence="1 4">Belongs to the D-isomer specific 2-hydroxyacid dehydrogenase family.</text>
</comment>
<dbReference type="Proteomes" id="UP000502041">
    <property type="component" value="Chromosome"/>
</dbReference>
<keyword evidence="7" id="KW-0670">Pyruvate</keyword>
<dbReference type="InterPro" id="IPR036291">
    <property type="entry name" value="NAD(P)-bd_dom_sf"/>
</dbReference>
<name>A0A6H2H674_9BURK</name>
<evidence type="ECO:0000256" key="4">
    <source>
        <dbReference type="RuleBase" id="RU003719"/>
    </source>
</evidence>
<dbReference type="CDD" id="cd12173">
    <property type="entry name" value="PGDH_4"/>
    <property type="match status" value="1"/>
</dbReference>
<dbReference type="EMBL" id="CP051461">
    <property type="protein sequence ID" value="QJC55355.1"/>
    <property type="molecule type" value="Genomic_DNA"/>
</dbReference>
<dbReference type="EC" id="1.1.1.81" evidence="7"/>
<keyword evidence="3" id="KW-0520">NAD</keyword>
<dbReference type="AlphaFoldDB" id="A0A6H2H674"/>
<evidence type="ECO:0000256" key="3">
    <source>
        <dbReference type="ARBA" id="ARBA00023027"/>
    </source>
</evidence>
<proteinExistence type="inferred from homology"/>
<evidence type="ECO:0000259" key="5">
    <source>
        <dbReference type="Pfam" id="PF00389"/>
    </source>
</evidence>
<dbReference type="InterPro" id="IPR006140">
    <property type="entry name" value="D-isomer_DH_NAD-bd"/>
</dbReference>
<reference evidence="7 8" key="1">
    <citation type="submission" date="2020-04" db="EMBL/GenBank/DDBJ databases">
        <title>Complete genome of a Psychrophilic, Marine, Gas Vacuolate Bacterium Polaromonas vacuolata KCTC 22033T.</title>
        <authorList>
            <person name="Hwang K."/>
            <person name="Kim K.M."/>
        </authorList>
    </citation>
    <scope>NUCLEOTIDE SEQUENCE [LARGE SCALE GENOMIC DNA]</scope>
    <source>
        <strain evidence="7 8">KCTC 22033</strain>
    </source>
</reference>
<evidence type="ECO:0000259" key="6">
    <source>
        <dbReference type="Pfam" id="PF02826"/>
    </source>
</evidence>